<comment type="caution">
    <text evidence="3">The sequence shown here is derived from an EMBL/GenBank/DDBJ whole genome shotgun (WGS) entry which is preliminary data.</text>
</comment>
<dbReference type="EMBL" id="JARKIK010000094">
    <property type="protein sequence ID" value="KAK8722625.1"/>
    <property type="molecule type" value="Genomic_DNA"/>
</dbReference>
<feature type="signal peptide" evidence="2">
    <location>
        <begin position="1"/>
        <end position="23"/>
    </location>
</feature>
<evidence type="ECO:0000256" key="2">
    <source>
        <dbReference type="SAM" id="SignalP"/>
    </source>
</evidence>
<organism evidence="3 4">
    <name type="scientific">Cherax quadricarinatus</name>
    <name type="common">Australian red claw crayfish</name>
    <dbReference type="NCBI Taxonomy" id="27406"/>
    <lineage>
        <taxon>Eukaryota</taxon>
        <taxon>Metazoa</taxon>
        <taxon>Ecdysozoa</taxon>
        <taxon>Arthropoda</taxon>
        <taxon>Crustacea</taxon>
        <taxon>Multicrustacea</taxon>
        <taxon>Malacostraca</taxon>
        <taxon>Eumalacostraca</taxon>
        <taxon>Eucarida</taxon>
        <taxon>Decapoda</taxon>
        <taxon>Pleocyemata</taxon>
        <taxon>Astacidea</taxon>
        <taxon>Parastacoidea</taxon>
        <taxon>Parastacidae</taxon>
        <taxon>Cherax</taxon>
    </lineage>
</organism>
<evidence type="ECO:0000313" key="4">
    <source>
        <dbReference type="Proteomes" id="UP001445076"/>
    </source>
</evidence>
<keyword evidence="4" id="KW-1185">Reference proteome</keyword>
<feature type="chain" id="PRO_5043844517" evidence="2">
    <location>
        <begin position="24"/>
        <end position="238"/>
    </location>
</feature>
<evidence type="ECO:0000313" key="3">
    <source>
        <dbReference type="EMBL" id="KAK8722625.1"/>
    </source>
</evidence>
<keyword evidence="1" id="KW-1133">Transmembrane helix</keyword>
<evidence type="ECO:0000256" key="1">
    <source>
        <dbReference type="SAM" id="Phobius"/>
    </source>
</evidence>
<feature type="transmembrane region" description="Helical" evidence="1">
    <location>
        <begin position="211"/>
        <end position="233"/>
    </location>
</feature>
<gene>
    <name evidence="3" type="ORF">OTU49_012138</name>
</gene>
<keyword evidence="1" id="KW-0472">Membrane</keyword>
<dbReference type="AlphaFoldDB" id="A0AAW0W0H2"/>
<keyword evidence="2" id="KW-0732">Signal</keyword>
<reference evidence="3 4" key="1">
    <citation type="journal article" date="2024" name="BMC Genomics">
        <title>Genome assembly of redclaw crayfish (Cherax quadricarinatus) provides insights into its immune adaptation and hypoxia tolerance.</title>
        <authorList>
            <person name="Liu Z."/>
            <person name="Zheng J."/>
            <person name="Li H."/>
            <person name="Fang K."/>
            <person name="Wang S."/>
            <person name="He J."/>
            <person name="Zhou D."/>
            <person name="Weng S."/>
            <person name="Chi M."/>
            <person name="Gu Z."/>
            <person name="He J."/>
            <person name="Li F."/>
            <person name="Wang M."/>
        </authorList>
    </citation>
    <scope>NUCLEOTIDE SEQUENCE [LARGE SCALE GENOMIC DNA]</scope>
    <source>
        <strain evidence="3">ZL_2023a</strain>
    </source>
</reference>
<accession>A0AAW0W0H2</accession>
<proteinExistence type="predicted"/>
<name>A0AAW0W0H2_CHEQU</name>
<protein>
    <submittedName>
        <fullName evidence="3">Uncharacterized protein</fullName>
    </submittedName>
</protein>
<keyword evidence="1" id="KW-0812">Transmembrane</keyword>
<dbReference type="Proteomes" id="UP001445076">
    <property type="component" value="Unassembled WGS sequence"/>
</dbReference>
<sequence length="238" mass="26276">SMARLFIRYLALLSLDLLYVVSSLSTGLPLGGQQVLENAQGGTAVNIPVRVRLKKEDFDSSWVVFEVLDSDNNPRGCVKFTSKKDTGKLQVTATLNCSVNRLSEVTLDYLQHDSIDVVIHHDIDELQFTFNNEELITLPLVENIAKRVRVEGVKNYSYSPQVSQTPETPVLPKKKPVEKTPLTTVTVTTVKSEVKKKNNTSDQLGSCEKPVLLKLDVTLIAAAILLSIVLLILTSTTL</sequence>
<feature type="non-terminal residue" evidence="3">
    <location>
        <position position="1"/>
    </location>
</feature>